<reference evidence="1 2" key="1">
    <citation type="journal article" date="2018" name="Evol. Lett.">
        <title>Horizontal gene cluster transfer increased hallucinogenic mushroom diversity.</title>
        <authorList>
            <person name="Reynolds H.T."/>
            <person name="Vijayakumar V."/>
            <person name="Gluck-Thaler E."/>
            <person name="Korotkin H.B."/>
            <person name="Matheny P.B."/>
            <person name="Slot J.C."/>
        </authorList>
    </citation>
    <scope>NUCLEOTIDE SEQUENCE [LARGE SCALE GENOMIC DNA]</scope>
    <source>
        <strain evidence="1 2">2629</strain>
    </source>
</reference>
<evidence type="ECO:0000313" key="1">
    <source>
        <dbReference type="EMBL" id="PPR05805.1"/>
    </source>
</evidence>
<accession>A0A409YS04</accession>
<evidence type="ECO:0000313" key="2">
    <source>
        <dbReference type="Proteomes" id="UP000284842"/>
    </source>
</evidence>
<dbReference type="InParanoid" id="A0A409YS04"/>
<dbReference type="AlphaFoldDB" id="A0A409YS04"/>
<protein>
    <submittedName>
        <fullName evidence="1">Uncharacterized protein</fullName>
    </submittedName>
</protein>
<comment type="caution">
    <text evidence="1">The sequence shown here is derived from an EMBL/GenBank/DDBJ whole genome shotgun (WGS) entry which is preliminary data.</text>
</comment>
<name>A0A409YS04_9AGAR</name>
<sequence length="167" mass="19160">MFTYSDFVLDPSSQFPFFKISVLNVCILALEWTALNIQLWLEVLSRLNVAIHNPQLHHIGNTPQENLHASHPFTPNTMAVDFVKYSSSSGALIWDIQVPDLNTYNLDDFMINFVKYSSSSGALIWDIQVPDLNTYNLDDFMISKYDAILYDGKICRKFEGFMTCNVF</sequence>
<gene>
    <name evidence="1" type="ORF">CVT24_006850</name>
</gene>
<organism evidence="1 2">
    <name type="scientific">Panaeolus cyanescens</name>
    <dbReference type="NCBI Taxonomy" id="181874"/>
    <lineage>
        <taxon>Eukaryota</taxon>
        <taxon>Fungi</taxon>
        <taxon>Dikarya</taxon>
        <taxon>Basidiomycota</taxon>
        <taxon>Agaricomycotina</taxon>
        <taxon>Agaricomycetes</taxon>
        <taxon>Agaricomycetidae</taxon>
        <taxon>Agaricales</taxon>
        <taxon>Agaricineae</taxon>
        <taxon>Galeropsidaceae</taxon>
        <taxon>Panaeolus</taxon>
    </lineage>
</organism>
<dbReference type="EMBL" id="NHTK01000750">
    <property type="protein sequence ID" value="PPR05805.1"/>
    <property type="molecule type" value="Genomic_DNA"/>
</dbReference>
<proteinExistence type="predicted"/>
<dbReference type="Proteomes" id="UP000284842">
    <property type="component" value="Unassembled WGS sequence"/>
</dbReference>
<keyword evidence="2" id="KW-1185">Reference proteome</keyword>